<feature type="domain" description="RAD3-like helicase DEAD" evidence="2">
    <location>
        <begin position="3"/>
        <end position="41"/>
    </location>
</feature>
<sequence length="100" mass="11520">MNDIRKAMEIELDNAIVILDEAHNIESTARDAGGLEVQYDDLKVANRQFAEMIAVFADMSAAEVFENTCRKLLDLATMFMHIMDEQTTFKINNYEEWIEV</sequence>
<dbReference type="EMBL" id="JAAAUY010000203">
    <property type="protein sequence ID" value="KAF9333416.1"/>
    <property type="molecule type" value="Genomic_DNA"/>
</dbReference>
<keyword evidence="4" id="KW-1185">Reference proteome</keyword>
<dbReference type="InterPro" id="IPR027417">
    <property type="entry name" value="P-loop_NTPase"/>
</dbReference>
<dbReference type="PROSITE" id="PS00690">
    <property type="entry name" value="DEAH_ATP_HELICASE"/>
    <property type="match status" value="1"/>
</dbReference>
<comment type="caution">
    <text evidence="3">The sequence shown here is derived from an EMBL/GenBank/DDBJ whole genome shotgun (WGS) entry which is preliminary data.</text>
</comment>
<protein>
    <recommendedName>
        <fullName evidence="2">RAD3-like helicase DEAD domain-containing protein</fullName>
    </recommendedName>
</protein>
<evidence type="ECO:0000313" key="3">
    <source>
        <dbReference type="EMBL" id="KAF9333416.1"/>
    </source>
</evidence>
<reference evidence="3" key="1">
    <citation type="journal article" date="2020" name="Fungal Divers.">
        <title>Resolving the Mortierellaceae phylogeny through synthesis of multi-gene phylogenetics and phylogenomics.</title>
        <authorList>
            <person name="Vandepol N."/>
            <person name="Liber J."/>
            <person name="Desiro A."/>
            <person name="Na H."/>
            <person name="Kennedy M."/>
            <person name="Barry K."/>
            <person name="Grigoriev I.V."/>
            <person name="Miller A.N."/>
            <person name="O'Donnell K."/>
            <person name="Stajich J.E."/>
            <person name="Bonito G."/>
        </authorList>
    </citation>
    <scope>NUCLEOTIDE SEQUENCE</scope>
    <source>
        <strain evidence="3">NVP1</strain>
    </source>
</reference>
<evidence type="ECO:0000256" key="1">
    <source>
        <dbReference type="ARBA" id="ARBA00022801"/>
    </source>
</evidence>
<evidence type="ECO:0000259" key="2">
    <source>
        <dbReference type="Pfam" id="PF06733"/>
    </source>
</evidence>
<dbReference type="InterPro" id="IPR002464">
    <property type="entry name" value="DNA/RNA_helicase_DEAH_CS"/>
</dbReference>
<dbReference type="Proteomes" id="UP000696485">
    <property type="component" value="Unassembled WGS sequence"/>
</dbReference>
<proteinExistence type="predicted"/>
<gene>
    <name evidence="3" type="ORF">BG006_003656</name>
</gene>
<dbReference type="Pfam" id="PF06733">
    <property type="entry name" value="DEAD_2"/>
    <property type="match status" value="1"/>
</dbReference>
<dbReference type="GO" id="GO:0003677">
    <property type="term" value="F:DNA binding"/>
    <property type="evidence" value="ECO:0007669"/>
    <property type="project" value="InterPro"/>
</dbReference>
<dbReference type="InterPro" id="IPR010614">
    <property type="entry name" value="RAD3-like_helicase_DEAD"/>
</dbReference>
<name>A0A9P5SRL6_9FUNG</name>
<organism evidence="3 4">
    <name type="scientific">Podila minutissima</name>
    <dbReference type="NCBI Taxonomy" id="64525"/>
    <lineage>
        <taxon>Eukaryota</taxon>
        <taxon>Fungi</taxon>
        <taxon>Fungi incertae sedis</taxon>
        <taxon>Mucoromycota</taxon>
        <taxon>Mortierellomycotina</taxon>
        <taxon>Mortierellomycetes</taxon>
        <taxon>Mortierellales</taxon>
        <taxon>Mortierellaceae</taxon>
        <taxon>Podila</taxon>
    </lineage>
</organism>
<accession>A0A9P5SRL6</accession>
<dbReference type="GO" id="GO:0016787">
    <property type="term" value="F:hydrolase activity"/>
    <property type="evidence" value="ECO:0007669"/>
    <property type="project" value="UniProtKB-KW"/>
</dbReference>
<dbReference type="AlphaFoldDB" id="A0A9P5SRL6"/>
<keyword evidence="1" id="KW-0378">Hydrolase</keyword>
<evidence type="ECO:0000313" key="4">
    <source>
        <dbReference type="Proteomes" id="UP000696485"/>
    </source>
</evidence>
<dbReference type="GO" id="GO:0005524">
    <property type="term" value="F:ATP binding"/>
    <property type="evidence" value="ECO:0007669"/>
    <property type="project" value="InterPro"/>
</dbReference>
<dbReference type="GO" id="GO:0003678">
    <property type="term" value="F:DNA helicase activity"/>
    <property type="evidence" value="ECO:0007669"/>
    <property type="project" value="InterPro"/>
</dbReference>
<dbReference type="Gene3D" id="3.40.50.300">
    <property type="entry name" value="P-loop containing nucleotide triphosphate hydrolases"/>
    <property type="match status" value="1"/>
</dbReference>